<keyword evidence="3" id="KW-1185">Reference proteome</keyword>
<sequence>MPAISDQDMSAYLAEQSRLHLDQFNSMSALHEIYTYIIKYKDEVSAL</sequence>
<protein>
    <recommendedName>
        <fullName evidence="1">Plexin cytoplasmic RasGAP domain-containing protein</fullName>
    </recommendedName>
</protein>
<dbReference type="GO" id="GO:0030334">
    <property type="term" value="P:regulation of cell migration"/>
    <property type="evidence" value="ECO:0007669"/>
    <property type="project" value="TreeGrafter"/>
</dbReference>
<dbReference type="InterPro" id="IPR031148">
    <property type="entry name" value="Plexin"/>
</dbReference>
<dbReference type="Proteomes" id="UP000261480">
    <property type="component" value="Unplaced"/>
</dbReference>
<dbReference type="Gene3D" id="1.10.506.10">
    <property type="entry name" value="GTPase Activation - p120gap, domain 1"/>
    <property type="match status" value="1"/>
</dbReference>
<dbReference type="Pfam" id="PF08337">
    <property type="entry name" value="Plexin_cytopl"/>
    <property type="match status" value="1"/>
</dbReference>
<organism evidence="2 3">
    <name type="scientific">Poecilia mexicana</name>
    <dbReference type="NCBI Taxonomy" id="48701"/>
    <lineage>
        <taxon>Eukaryota</taxon>
        <taxon>Metazoa</taxon>
        <taxon>Chordata</taxon>
        <taxon>Craniata</taxon>
        <taxon>Vertebrata</taxon>
        <taxon>Euteleostomi</taxon>
        <taxon>Actinopterygii</taxon>
        <taxon>Neopterygii</taxon>
        <taxon>Teleostei</taxon>
        <taxon>Neoteleostei</taxon>
        <taxon>Acanthomorphata</taxon>
        <taxon>Ovalentaria</taxon>
        <taxon>Atherinomorphae</taxon>
        <taxon>Cyprinodontiformes</taxon>
        <taxon>Poeciliidae</taxon>
        <taxon>Poeciliinae</taxon>
        <taxon>Poecilia</taxon>
    </lineage>
</organism>
<dbReference type="GO" id="GO:0002116">
    <property type="term" value="C:semaphorin receptor complex"/>
    <property type="evidence" value="ECO:0007669"/>
    <property type="project" value="TreeGrafter"/>
</dbReference>
<dbReference type="Ensembl" id="ENSPMET00000010266.1">
    <property type="protein sequence ID" value="ENSPMEP00000003807.1"/>
    <property type="gene ID" value="ENSPMEG00000004975.1"/>
</dbReference>
<dbReference type="PANTHER" id="PTHR22625">
    <property type="entry name" value="PLEXIN"/>
    <property type="match status" value="1"/>
</dbReference>
<dbReference type="GO" id="GO:0005886">
    <property type="term" value="C:plasma membrane"/>
    <property type="evidence" value="ECO:0007669"/>
    <property type="project" value="TreeGrafter"/>
</dbReference>
<dbReference type="AlphaFoldDB" id="A0A3B3WM61"/>
<evidence type="ECO:0000313" key="3">
    <source>
        <dbReference type="Proteomes" id="UP000261480"/>
    </source>
</evidence>
<dbReference type="STRING" id="48701.ENSPMEP00000003807"/>
<reference evidence="2" key="2">
    <citation type="submission" date="2025-09" db="UniProtKB">
        <authorList>
            <consortium name="Ensembl"/>
        </authorList>
    </citation>
    <scope>IDENTIFICATION</scope>
</reference>
<feature type="domain" description="Plexin cytoplasmic RasGAP" evidence="1">
    <location>
        <begin position="1"/>
        <end position="44"/>
    </location>
</feature>
<name>A0A3B3WM61_9TELE</name>
<dbReference type="InterPro" id="IPR008936">
    <property type="entry name" value="Rho_GTPase_activation_prot"/>
</dbReference>
<dbReference type="PANTHER" id="PTHR22625:SF35">
    <property type="entry name" value="PLEXIN-A1"/>
    <property type="match status" value="1"/>
</dbReference>
<dbReference type="GO" id="GO:0017154">
    <property type="term" value="F:semaphorin receptor activity"/>
    <property type="evidence" value="ECO:0007669"/>
    <property type="project" value="InterPro"/>
</dbReference>
<reference evidence="2" key="1">
    <citation type="submission" date="2025-08" db="UniProtKB">
        <authorList>
            <consortium name="Ensembl"/>
        </authorList>
    </citation>
    <scope>IDENTIFICATION</scope>
</reference>
<evidence type="ECO:0000313" key="2">
    <source>
        <dbReference type="Ensembl" id="ENSPMEP00000003807.1"/>
    </source>
</evidence>
<dbReference type="InterPro" id="IPR013548">
    <property type="entry name" value="Plexin_cytoplasmic_RasGAP_dom"/>
</dbReference>
<proteinExistence type="predicted"/>
<accession>A0A3B3WM61</accession>
<evidence type="ECO:0000259" key="1">
    <source>
        <dbReference type="Pfam" id="PF08337"/>
    </source>
</evidence>